<evidence type="ECO:0000259" key="16">
    <source>
        <dbReference type="PROSITE" id="PS51695"/>
    </source>
</evidence>
<feature type="active site" description="Charge relay system" evidence="15">
    <location>
        <position position="528"/>
    </location>
</feature>
<dbReference type="PANTHER" id="PTHR14218:SF19">
    <property type="entry name" value="SERINE PROTEASE AORO, PUTATIVE (AFU_ORTHOLOGUE AFUA_6G10250)-RELATED"/>
    <property type="match status" value="1"/>
</dbReference>
<evidence type="ECO:0000256" key="12">
    <source>
        <dbReference type="ARBA" id="ARBA00023026"/>
    </source>
</evidence>
<keyword evidence="13" id="KW-0865">Zymogen</keyword>
<organism evidence="17 18">
    <name type="scientific">Pholiota conissans</name>
    <dbReference type="NCBI Taxonomy" id="109636"/>
    <lineage>
        <taxon>Eukaryota</taxon>
        <taxon>Fungi</taxon>
        <taxon>Dikarya</taxon>
        <taxon>Basidiomycota</taxon>
        <taxon>Agaricomycotina</taxon>
        <taxon>Agaricomycetes</taxon>
        <taxon>Agaricomycetidae</taxon>
        <taxon>Agaricales</taxon>
        <taxon>Agaricineae</taxon>
        <taxon>Strophariaceae</taxon>
        <taxon>Pholiota</taxon>
    </lineage>
</organism>
<dbReference type="PROSITE" id="PS51695">
    <property type="entry name" value="SEDOLISIN"/>
    <property type="match status" value="1"/>
</dbReference>
<dbReference type="SUPFAM" id="SSF54897">
    <property type="entry name" value="Protease propeptides/inhibitors"/>
    <property type="match status" value="1"/>
</dbReference>
<dbReference type="PANTHER" id="PTHR14218">
    <property type="entry name" value="PROTEASE S8 TRIPEPTIDYL PEPTIDASE I CLN2"/>
    <property type="match status" value="1"/>
</dbReference>
<evidence type="ECO:0000313" key="18">
    <source>
        <dbReference type="Proteomes" id="UP000807469"/>
    </source>
</evidence>
<dbReference type="GO" id="GO:0006508">
    <property type="term" value="P:proteolysis"/>
    <property type="evidence" value="ECO:0007669"/>
    <property type="project" value="UniProtKB-KW"/>
</dbReference>
<dbReference type="InterPro" id="IPR015366">
    <property type="entry name" value="S53_propep"/>
</dbReference>
<dbReference type="InterPro" id="IPR000209">
    <property type="entry name" value="Peptidase_S8/S53_dom"/>
</dbReference>
<keyword evidence="5" id="KW-0964">Secreted</keyword>
<proteinExistence type="predicted"/>
<evidence type="ECO:0000256" key="1">
    <source>
        <dbReference type="ARBA" id="ARBA00001910"/>
    </source>
</evidence>
<comment type="cofactor">
    <cofactor evidence="15">
        <name>Ca(2+)</name>
        <dbReference type="ChEBI" id="CHEBI:29108"/>
    </cofactor>
    <text evidence="15">Binds 1 Ca(2+) ion per subunit.</text>
</comment>
<comment type="function">
    <text evidence="2">Secreted tripeptidyl-peptidase which degrades proteins at acidic pHs and is involved in virulence.</text>
</comment>
<feature type="binding site" evidence="15">
    <location>
        <position position="571"/>
    </location>
    <ligand>
        <name>Ca(2+)</name>
        <dbReference type="ChEBI" id="CHEBI:29108"/>
    </ligand>
</feature>
<evidence type="ECO:0000256" key="13">
    <source>
        <dbReference type="ARBA" id="ARBA00023145"/>
    </source>
</evidence>
<dbReference type="Pfam" id="PF00082">
    <property type="entry name" value="Peptidase_S8"/>
    <property type="match status" value="1"/>
</dbReference>
<comment type="caution">
    <text evidence="17">The sequence shown here is derived from an EMBL/GenBank/DDBJ whole genome shotgun (WGS) entry which is preliminary data.</text>
</comment>
<evidence type="ECO:0000256" key="6">
    <source>
        <dbReference type="ARBA" id="ARBA00022670"/>
    </source>
</evidence>
<dbReference type="InterPro" id="IPR036852">
    <property type="entry name" value="Peptidase_S8/S53_dom_sf"/>
</dbReference>
<dbReference type="InterPro" id="IPR050819">
    <property type="entry name" value="Tripeptidyl-peptidase_I"/>
</dbReference>
<evidence type="ECO:0000256" key="2">
    <source>
        <dbReference type="ARBA" id="ARBA00002451"/>
    </source>
</evidence>
<reference evidence="17" key="1">
    <citation type="submission" date="2020-11" db="EMBL/GenBank/DDBJ databases">
        <authorList>
            <consortium name="DOE Joint Genome Institute"/>
            <person name="Ahrendt S."/>
            <person name="Riley R."/>
            <person name="Andreopoulos W."/>
            <person name="Labutti K."/>
            <person name="Pangilinan J."/>
            <person name="Ruiz-Duenas F.J."/>
            <person name="Barrasa J.M."/>
            <person name="Sanchez-Garcia M."/>
            <person name="Camarero S."/>
            <person name="Miyauchi S."/>
            <person name="Serrano A."/>
            <person name="Linde D."/>
            <person name="Babiker R."/>
            <person name="Drula E."/>
            <person name="Ayuso-Fernandez I."/>
            <person name="Pacheco R."/>
            <person name="Padilla G."/>
            <person name="Ferreira P."/>
            <person name="Barriuso J."/>
            <person name="Kellner H."/>
            <person name="Castanera R."/>
            <person name="Alfaro M."/>
            <person name="Ramirez L."/>
            <person name="Pisabarro A.G."/>
            <person name="Kuo A."/>
            <person name="Tritt A."/>
            <person name="Lipzen A."/>
            <person name="He G."/>
            <person name="Yan M."/>
            <person name="Ng V."/>
            <person name="Cullen D."/>
            <person name="Martin F."/>
            <person name="Rosso M.-N."/>
            <person name="Henrissat B."/>
            <person name="Hibbett D."/>
            <person name="Martinez A.T."/>
            <person name="Grigoriev I.V."/>
        </authorList>
    </citation>
    <scope>NUCLEOTIDE SEQUENCE</scope>
    <source>
        <strain evidence="17">CIRM-BRFM 674</strain>
    </source>
</reference>
<keyword evidence="8" id="KW-0732">Signal</keyword>
<dbReference type="Proteomes" id="UP000807469">
    <property type="component" value="Unassembled WGS sequence"/>
</dbReference>
<evidence type="ECO:0000256" key="5">
    <source>
        <dbReference type="ARBA" id="ARBA00022525"/>
    </source>
</evidence>
<dbReference type="OrthoDB" id="409122at2759"/>
<keyword evidence="10 15" id="KW-0720">Serine protease</keyword>
<dbReference type="EC" id="3.4.14.10" evidence="4"/>
<dbReference type="GO" id="GO:0005576">
    <property type="term" value="C:extracellular region"/>
    <property type="evidence" value="ECO:0007669"/>
    <property type="project" value="UniProtKB-SubCell"/>
</dbReference>
<dbReference type="GO" id="GO:0004252">
    <property type="term" value="F:serine-type endopeptidase activity"/>
    <property type="evidence" value="ECO:0007669"/>
    <property type="project" value="UniProtKB-UniRule"/>
</dbReference>
<dbReference type="FunFam" id="3.40.50.200:FF:000015">
    <property type="entry name" value="Tripeptidyl peptidase A"/>
    <property type="match status" value="1"/>
</dbReference>
<evidence type="ECO:0000256" key="10">
    <source>
        <dbReference type="ARBA" id="ARBA00022825"/>
    </source>
</evidence>
<dbReference type="EMBL" id="MU155382">
    <property type="protein sequence ID" value="KAF9474366.1"/>
    <property type="molecule type" value="Genomic_DNA"/>
</dbReference>
<keyword evidence="12" id="KW-0843">Virulence</keyword>
<feature type="active site" description="Charge relay system" evidence="15">
    <location>
        <position position="274"/>
    </location>
</feature>
<keyword evidence="11 15" id="KW-0106">Calcium</keyword>
<dbReference type="AlphaFoldDB" id="A0A9P6CP87"/>
<evidence type="ECO:0000256" key="14">
    <source>
        <dbReference type="ARBA" id="ARBA00023180"/>
    </source>
</evidence>
<name>A0A9P6CP87_9AGAR</name>
<sequence>MHVVHEKRSHLPTGWSLSRRHTPYALFPLRFGLRQSNLEHLDKFLMDVAHPDSPNYGKHWMPDEVAKMFAPSRDSLDMVLGWLKTEGFGSERTWIASTGSWIHVNTSVEDAERLLHTQYNVYAHVSGGEHIATESYQLPQNVSLHVDFVTPSIHFDSVLPKRHGSTKKMGLPGVGIMPKTTGQIGRISDRLKHCDTQIVPSCLRALYGLVYQPVAASRNSFAVVEYTPQAYLQSDLDKFHKNFSKELVGKSPKLVAIDGGIVQTIQTEFDYNGESNLDLQYAMNLVNMECSRQEVTLYQVGDIPQGASFNNFLDALDGAYCQYKGGDDPNQDGVYPDSDYFPNGYNTSDCGIIKPANVISTSYGYNEADLSPFYAARQCAEYGKLGLMGVTILYSSGDNGVAGNEGLCLNPDGSQSYDGLIFNPSFPSTYPYVTAVGATQINPGSNVTDPEAACEQVISSGGGFSNYFAMPEYQKKAIGSYLKNHRPELSGALWNSTGISRAYPDISANGANYVVAVDGSFSRLFGTSASAPVVGAILTMVNDARLAIGKKPVGFINPTIYSDLFVGAFNDIKQGGNDGCGSAGFNAVAGWDPVTGLGTPKFPQLVARWLLLP</sequence>
<dbReference type="SMART" id="SM00944">
    <property type="entry name" value="Pro-kuma_activ"/>
    <property type="match status" value="1"/>
</dbReference>
<feature type="binding site" evidence="15">
    <location>
        <position position="590"/>
    </location>
    <ligand>
        <name>Ca(2+)</name>
        <dbReference type="ChEBI" id="CHEBI:29108"/>
    </ligand>
</feature>
<dbReference type="GO" id="GO:0046872">
    <property type="term" value="F:metal ion binding"/>
    <property type="evidence" value="ECO:0007669"/>
    <property type="project" value="UniProtKB-UniRule"/>
</dbReference>
<dbReference type="InterPro" id="IPR030400">
    <property type="entry name" value="Sedolisin_dom"/>
</dbReference>
<feature type="binding site" evidence="15">
    <location>
        <position position="592"/>
    </location>
    <ligand>
        <name>Ca(2+)</name>
        <dbReference type="ChEBI" id="CHEBI:29108"/>
    </ligand>
</feature>
<comment type="subcellular location">
    <subcellularLocation>
        <location evidence="3">Secreted</location>
        <location evidence="3">Extracellular space</location>
    </subcellularLocation>
</comment>
<evidence type="ECO:0000313" key="17">
    <source>
        <dbReference type="EMBL" id="KAF9474366.1"/>
    </source>
</evidence>
<comment type="catalytic activity">
    <reaction evidence="1">
        <text>Release of an N-terminal tripeptide from a polypeptide.</text>
        <dbReference type="EC" id="3.4.14.10"/>
    </reaction>
</comment>
<evidence type="ECO:0000256" key="8">
    <source>
        <dbReference type="ARBA" id="ARBA00022729"/>
    </source>
</evidence>
<accession>A0A9P6CP87</accession>
<evidence type="ECO:0000256" key="9">
    <source>
        <dbReference type="ARBA" id="ARBA00022801"/>
    </source>
</evidence>
<protein>
    <recommendedName>
        <fullName evidence="4">tripeptidyl-peptidase II</fullName>
        <ecNumber evidence="4">3.4.14.10</ecNumber>
    </recommendedName>
</protein>
<evidence type="ECO:0000256" key="11">
    <source>
        <dbReference type="ARBA" id="ARBA00022837"/>
    </source>
</evidence>
<dbReference type="CDD" id="cd11377">
    <property type="entry name" value="Pro-peptidase_S53"/>
    <property type="match status" value="1"/>
</dbReference>
<dbReference type="SUPFAM" id="SSF52743">
    <property type="entry name" value="Subtilisin-like"/>
    <property type="match status" value="1"/>
</dbReference>
<evidence type="ECO:0000256" key="7">
    <source>
        <dbReference type="ARBA" id="ARBA00022723"/>
    </source>
</evidence>
<evidence type="ECO:0000256" key="3">
    <source>
        <dbReference type="ARBA" id="ARBA00004239"/>
    </source>
</evidence>
<keyword evidence="7 15" id="KW-0479">Metal-binding</keyword>
<keyword evidence="18" id="KW-1185">Reference proteome</keyword>
<keyword evidence="14" id="KW-0325">Glycoprotein</keyword>
<dbReference type="Gene3D" id="3.40.50.200">
    <property type="entry name" value="Peptidase S8/S53 domain"/>
    <property type="match status" value="1"/>
</dbReference>
<dbReference type="Pfam" id="PF09286">
    <property type="entry name" value="Pro-kuma_activ"/>
    <property type="match status" value="1"/>
</dbReference>
<dbReference type="CDD" id="cd04056">
    <property type="entry name" value="Peptidases_S53"/>
    <property type="match status" value="1"/>
</dbReference>
<feature type="domain" description="Peptidase S53" evidence="16">
    <location>
        <begin position="197"/>
        <end position="612"/>
    </location>
</feature>
<gene>
    <name evidence="17" type="ORF">BDN70DRAFT_961059</name>
</gene>
<evidence type="ECO:0000256" key="4">
    <source>
        <dbReference type="ARBA" id="ARBA00012462"/>
    </source>
</evidence>
<feature type="active site" description="Charge relay system" evidence="15">
    <location>
        <position position="278"/>
    </location>
</feature>
<keyword evidence="6 15" id="KW-0645">Protease</keyword>
<feature type="binding site" evidence="15">
    <location>
        <position position="572"/>
    </location>
    <ligand>
        <name>Ca(2+)</name>
        <dbReference type="ChEBI" id="CHEBI:29108"/>
    </ligand>
</feature>
<evidence type="ECO:0000256" key="15">
    <source>
        <dbReference type="PROSITE-ProRule" id="PRU01032"/>
    </source>
</evidence>
<keyword evidence="9 15" id="KW-0378">Hydrolase</keyword>
<dbReference type="GO" id="GO:0008240">
    <property type="term" value="F:tripeptidyl-peptidase activity"/>
    <property type="evidence" value="ECO:0007669"/>
    <property type="project" value="UniProtKB-EC"/>
</dbReference>